<gene>
    <name evidence="2" type="ORF">ACFFX0_19410</name>
</gene>
<feature type="compositionally biased region" description="Low complexity" evidence="1">
    <location>
        <begin position="1"/>
        <end position="11"/>
    </location>
</feature>
<evidence type="ECO:0000256" key="1">
    <source>
        <dbReference type="SAM" id="MobiDB-lite"/>
    </source>
</evidence>
<feature type="region of interest" description="Disordered" evidence="1">
    <location>
        <begin position="1"/>
        <end position="45"/>
    </location>
</feature>
<keyword evidence="3" id="KW-1185">Reference proteome</keyword>
<comment type="caution">
    <text evidence="2">The sequence shown here is derived from an EMBL/GenBank/DDBJ whole genome shotgun (WGS) entry which is preliminary data.</text>
</comment>
<dbReference type="Proteomes" id="UP001589575">
    <property type="component" value="Unassembled WGS sequence"/>
</dbReference>
<proteinExistence type="predicted"/>
<evidence type="ECO:0000313" key="3">
    <source>
        <dbReference type="Proteomes" id="UP001589575"/>
    </source>
</evidence>
<evidence type="ECO:0000313" key="2">
    <source>
        <dbReference type="EMBL" id="MFB9073246.1"/>
    </source>
</evidence>
<accession>A0ABV5G2T7</accession>
<feature type="compositionally biased region" description="Basic residues" evidence="1">
    <location>
        <begin position="12"/>
        <end position="29"/>
    </location>
</feature>
<organism evidence="2 3">
    <name type="scientific">Citricoccus parietis</name>
    <dbReference type="NCBI Taxonomy" id="592307"/>
    <lineage>
        <taxon>Bacteria</taxon>
        <taxon>Bacillati</taxon>
        <taxon>Actinomycetota</taxon>
        <taxon>Actinomycetes</taxon>
        <taxon>Micrococcales</taxon>
        <taxon>Micrococcaceae</taxon>
        <taxon>Citricoccus</taxon>
    </lineage>
</organism>
<protein>
    <submittedName>
        <fullName evidence="2">Uncharacterized protein</fullName>
    </submittedName>
</protein>
<sequence>MPRGPRSCPSLLRRRGRLGTRSGTRRYPVRSRGPTPRPGRCRRRG</sequence>
<dbReference type="EMBL" id="JBHMFI010000001">
    <property type="protein sequence ID" value="MFB9073246.1"/>
    <property type="molecule type" value="Genomic_DNA"/>
</dbReference>
<reference evidence="2 3" key="1">
    <citation type="submission" date="2024-09" db="EMBL/GenBank/DDBJ databases">
        <authorList>
            <person name="Sun Q."/>
            <person name="Mori K."/>
        </authorList>
    </citation>
    <scope>NUCLEOTIDE SEQUENCE [LARGE SCALE GENOMIC DNA]</scope>
    <source>
        <strain evidence="2 3">CCM 7609</strain>
    </source>
</reference>
<name>A0ABV5G2T7_9MICC</name>